<gene>
    <name evidence="3" type="ORF">D6C00_01020</name>
</gene>
<evidence type="ECO:0000256" key="1">
    <source>
        <dbReference type="SAM" id="Coils"/>
    </source>
</evidence>
<feature type="coiled-coil region" evidence="1">
    <location>
        <begin position="429"/>
        <end position="456"/>
    </location>
</feature>
<accession>A0A426QG45</accession>
<feature type="domain" description="Bacteriophage tail tape measure N-terminal" evidence="2">
    <location>
        <begin position="66"/>
        <end position="195"/>
    </location>
</feature>
<dbReference type="OrthoDB" id="6058417at2"/>
<dbReference type="EMBL" id="QZMU01000001">
    <property type="protein sequence ID" value="RRQ20703.1"/>
    <property type="molecule type" value="Genomic_DNA"/>
</dbReference>
<keyword evidence="4" id="KW-1185">Reference proteome</keyword>
<organism evidence="3 4">
    <name type="scientific">Thiohalobacter thiocyanaticus</name>
    <dbReference type="NCBI Taxonomy" id="585455"/>
    <lineage>
        <taxon>Bacteria</taxon>
        <taxon>Pseudomonadati</taxon>
        <taxon>Pseudomonadota</taxon>
        <taxon>Gammaproteobacteria</taxon>
        <taxon>Thiohalobacterales</taxon>
        <taxon>Thiohalobacteraceae</taxon>
        <taxon>Thiohalobacter</taxon>
    </lineage>
</organism>
<evidence type="ECO:0000259" key="2">
    <source>
        <dbReference type="Pfam" id="PF06791"/>
    </source>
</evidence>
<reference evidence="3 4" key="1">
    <citation type="journal article" date="2010" name="Int. J. Syst. Evol. Microbiol.">
        <title>Thiohalobacter thiocyanaticus gen. nov., sp. nov., a moderately halophilic, sulfur-oxidizing gammaproteobacterium from hypersaline lakes, that utilizes thiocyanate.</title>
        <authorList>
            <person name="Sorokin D.Y."/>
            <person name="Kovaleva O.L."/>
            <person name="Tourova T.P."/>
            <person name="Muyzer G."/>
        </authorList>
    </citation>
    <scope>NUCLEOTIDE SEQUENCE [LARGE SCALE GENOMIC DNA]</scope>
    <source>
        <strain evidence="3 4">Hrh1</strain>
    </source>
</reference>
<comment type="caution">
    <text evidence="3">The sequence shown here is derived from an EMBL/GenBank/DDBJ whole genome shotgun (WGS) entry which is preliminary data.</text>
</comment>
<dbReference type="RefSeq" id="WP_125179917.1">
    <property type="nucleotide sequence ID" value="NZ_QZMU01000001.1"/>
</dbReference>
<dbReference type="Pfam" id="PF06791">
    <property type="entry name" value="TMP_2"/>
    <property type="match status" value="1"/>
</dbReference>
<keyword evidence="1" id="KW-0175">Coiled coil</keyword>
<dbReference type="Proteomes" id="UP000287798">
    <property type="component" value="Unassembled WGS sequence"/>
</dbReference>
<sequence length="768" mass="83102">MAQRSLSLLMRIQADTKKAQGDIRKIQKELRAAGKSGKRAGRDIRGFGTGLDNVKRSAVTLRGALAALGAVALFRSAIRNTIRQEQALAQVEARIKSTGSAAGFTTQQLSDVAAELQKITTFGDEAILELQSVLLTFTPIQGDIFERTTEAALNLSTALGQDLRSSALQLGKVLSDPVSRLGELSRMGIILTDSQKALVRQLVETGDLAGAQAVILDELEVEFGGAARAARDTFGGALQSLGNAFGDLLESKGGLEDARQSIEALTDLLQDPAIAQGVNNIISQTARGAGALARLTSDIVNSIQDLGRVAALEFGDLDELTEIEARIDQLQSMMGGFFTRFRLRSDALIFSPNLFVGGLEFFSDADIDNELHRLEQQRQALLEAAGFMMGQPDEDLEKGREKRLTDEEEFRRKIQVIKADETKSIKAQLADQIQAYDDANSRIESLLKQRQDIEEFFSSQRATLEAPAESEEPGGLLDMVSIMASARQALAGGEFDRAIDLTKEATEALHQLRKAGEFEGELGRQQSLGFLEQLRRIALEAVDTQRGAAERDQQEAQQMIDGLVARAQFLRKIEIGFDAESAEQSAEVLRQRIQALLDRNPIIAPVVVQPAGETKADKRADELLRDVPGFAGGGPIEGPGTGTSDSILARLSDGEYVVRRDAVSFYGHPFIDAINRMKLPRFADGGMAMTDTDIHSPARGIQQLGYSIPAPGGGPTGALDQVGGDRGGTPVHIHLDGQEFVTQASEDVATSIQRTFGREALKRGRRRS</sequence>
<evidence type="ECO:0000313" key="4">
    <source>
        <dbReference type="Proteomes" id="UP000287798"/>
    </source>
</evidence>
<protein>
    <recommendedName>
        <fullName evidence="2">Bacteriophage tail tape measure N-terminal domain-containing protein</fullName>
    </recommendedName>
</protein>
<evidence type="ECO:0000313" key="3">
    <source>
        <dbReference type="EMBL" id="RRQ20703.1"/>
    </source>
</evidence>
<dbReference type="InterPro" id="IPR009628">
    <property type="entry name" value="Phage_tape_measure_N"/>
</dbReference>
<name>A0A426QG45_9GAMM</name>
<dbReference type="AlphaFoldDB" id="A0A426QG45"/>
<proteinExistence type="predicted"/>